<sequence>MPLKDSETPGSDGKRETIPPRRFYKRTHDAEQTKSGMKRAYGRRGARPKSLPGSEEPLNLAALPVEVPFEATRVQLTCCVCYVSFMLIFRRTPKDAAIFYNNIRFGETLLTTDSTVLLRAAEAPKPYVARIVRMLHDTRTDTQHITVTWLLRPEETRRGRQPHHGEVPIFFLRKGTKVGLGSAIAPRTRARRTTKASKPTATSGAPKASASSRSSRSLRQEDAQEQETSRTESSTLGHRRESRARYSSDQMQAKAVSVLAAIQEGDDETLSILMMDRTNLNVALEMGMTPLAVACAHGQNKIVRGLLRRGCRLDLVDDFGNTPLHHAARINAASLVRQLLRAGANTQIRNRDGKLPRDLTSSRAIRHNIDVASTAAA</sequence>
<dbReference type="GO" id="GO:0003682">
    <property type="term" value="F:chromatin binding"/>
    <property type="evidence" value="ECO:0007669"/>
    <property type="project" value="InterPro"/>
</dbReference>
<dbReference type="EMBL" id="CH991545">
    <property type="protein sequence ID" value="EDQ91252.1"/>
    <property type="molecule type" value="Genomic_DNA"/>
</dbReference>
<reference evidence="6 7" key="1">
    <citation type="journal article" date="2008" name="Nature">
        <title>The genome of the choanoflagellate Monosiga brevicollis and the origin of metazoans.</title>
        <authorList>
            <consortium name="JGI Sequencing"/>
            <person name="King N."/>
            <person name="Westbrook M.J."/>
            <person name="Young S.L."/>
            <person name="Kuo A."/>
            <person name="Abedin M."/>
            <person name="Chapman J."/>
            <person name="Fairclough S."/>
            <person name="Hellsten U."/>
            <person name="Isogai Y."/>
            <person name="Letunic I."/>
            <person name="Marr M."/>
            <person name="Pincus D."/>
            <person name="Putnam N."/>
            <person name="Rokas A."/>
            <person name="Wright K.J."/>
            <person name="Zuzow R."/>
            <person name="Dirks W."/>
            <person name="Good M."/>
            <person name="Goodstein D."/>
            <person name="Lemons D."/>
            <person name="Li W."/>
            <person name="Lyons J.B."/>
            <person name="Morris A."/>
            <person name="Nichols S."/>
            <person name="Richter D.J."/>
            <person name="Salamov A."/>
            <person name="Bork P."/>
            <person name="Lim W.A."/>
            <person name="Manning G."/>
            <person name="Miller W.T."/>
            <person name="McGinnis W."/>
            <person name="Shapiro H."/>
            <person name="Tjian R."/>
            <person name="Grigoriev I.V."/>
            <person name="Rokhsar D."/>
        </authorList>
    </citation>
    <scope>NUCLEOTIDE SEQUENCE [LARGE SCALE GENOMIC DNA]</scope>
    <source>
        <strain evidence="7">MX1 / ATCC 50154</strain>
    </source>
</reference>
<proteinExistence type="predicted"/>
<dbReference type="InParanoid" id="A9UTI4"/>
<dbReference type="InterPro" id="IPR001025">
    <property type="entry name" value="BAH_dom"/>
</dbReference>
<dbReference type="Pfam" id="PF12796">
    <property type="entry name" value="Ank_2"/>
    <property type="match status" value="1"/>
</dbReference>
<dbReference type="eggNOG" id="KOG2209">
    <property type="taxonomic scope" value="Eukaryota"/>
</dbReference>
<dbReference type="PANTHER" id="PTHR24171:SF8">
    <property type="entry name" value="BRCA1-ASSOCIATED RING DOMAIN PROTEIN 1"/>
    <property type="match status" value="1"/>
</dbReference>
<dbReference type="InterPro" id="IPR043151">
    <property type="entry name" value="BAH_sf"/>
</dbReference>
<feature type="compositionally biased region" description="Low complexity" evidence="4">
    <location>
        <begin position="196"/>
        <end position="217"/>
    </location>
</feature>
<keyword evidence="2 3" id="KW-0040">ANK repeat</keyword>
<dbReference type="KEGG" id="mbr:MONBRDRAFT_23471"/>
<feature type="repeat" description="ANK" evidence="3">
    <location>
        <begin position="286"/>
        <end position="318"/>
    </location>
</feature>
<dbReference type="GO" id="GO:0085020">
    <property type="term" value="P:protein K6-linked ubiquitination"/>
    <property type="evidence" value="ECO:0000318"/>
    <property type="project" value="GO_Central"/>
</dbReference>
<dbReference type="PROSITE" id="PS51038">
    <property type="entry name" value="BAH"/>
    <property type="match status" value="1"/>
</dbReference>
<evidence type="ECO:0000256" key="3">
    <source>
        <dbReference type="PROSITE-ProRule" id="PRU00023"/>
    </source>
</evidence>
<dbReference type="SUPFAM" id="SSF48403">
    <property type="entry name" value="Ankyrin repeat"/>
    <property type="match status" value="1"/>
</dbReference>
<evidence type="ECO:0000256" key="1">
    <source>
        <dbReference type="ARBA" id="ARBA00022737"/>
    </source>
</evidence>
<keyword evidence="1" id="KW-0677">Repeat</keyword>
<dbReference type="PROSITE" id="PS50088">
    <property type="entry name" value="ANK_REPEAT"/>
    <property type="match status" value="2"/>
</dbReference>
<dbReference type="SMART" id="SM00248">
    <property type="entry name" value="ANK"/>
    <property type="match status" value="2"/>
</dbReference>
<dbReference type="Gene3D" id="1.25.40.20">
    <property type="entry name" value="Ankyrin repeat-containing domain"/>
    <property type="match status" value="1"/>
</dbReference>
<dbReference type="PROSITE" id="PS50297">
    <property type="entry name" value="ANK_REP_REGION"/>
    <property type="match status" value="2"/>
</dbReference>
<dbReference type="GO" id="GO:0031436">
    <property type="term" value="C:BRCA1-BARD1 complex"/>
    <property type="evidence" value="ECO:0000318"/>
    <property type="project" value="GO_Central"/>
</dbReference>
<organism evidence="6 7">
    <name type="scientific">Monosiga brevicollis</name>
    <name type="common">Choanoflagellate</name>
    <dbReference type="NCBI Taxonomy" id="81824"/>
    <lineage>
        <taxon>Eukaryota</taxon>
        <taxon>Choanoflagellata</taxon>
        <taxon>Craspedida</taxon>
        <taxon>Salpingoecidae</taxon>
        <taxon>Monosiga</taxon>
    </lineage>
</organism>
<dbReference type="STRING" id="81824.A9UTI4"/>
<accession>A9UTI4</accession>
<feature type="compositionally biased region" description="Basic residues" evidence="4">
    <location>
        <begin position="36"/>
        <end position="47"/>
    </location>
</feature>
<feature type="compositionally biased region" description="Basic and acidic residues" evidence="4">
    <location>
        <begin position="1"/>
        <end position="19"/>
    </location>
</feature>
<evidence type="ECO:0000256" key="2">
    <source>
        <dbReference type="ARBA" id="ARBA00023043"/>
    </source>
</evidence>
<dbReference type="Proteomes" id="UP000001357">
    <property type="component" value="Unassembled WGS sequence"/>
</dbReference>
<dbReference type="InterPro" id="IPR036770">
    <property type="entry name" value="Ankyrin_rpt-contain_sf"/>
</dbReference>
<evidence type="ECO:0000313" key="6">
    <source>
        <dbReference type="EMBL" id="EDQ91252.1"/>
    </source>
</evidence>
<feature type="compositionally biased region" description="Basic and acidic residues" evidence="4">
    <location>
        <begin position="218"/>
        <end position="230"/>
    </location>
</feature>
<feature type="region of interest" description="Disordered" evidence="4">
    <location>
        <begin position="182"/>
        <end position="250"/>
    </location>
</feature>
<dbReference type="AlphaFoldDB" id="A9UTI4"/>
<dbReference type="Gene3D" id="2.30.30.490">
    <property type="match status" value="1"/>
</dbReference>
<dbReference type="GeneID" id="5888917"/>
<dbReference type="GO" id="GO:0070531">
    <property type="term" value="C:BRCA1-A complex"/>
    <property type="evidence" value="ECO:0000318"/>
    <property type="project" value="GO_Central"/>
</dbReference>
<evidence type="ECO:0000313" key="7">
    <source>
        <dbReference type="Proteomes" id="UP000001357"/>
    </source>
</evidence>
<gene>
    <name evidence="6" type="ORF">MONBRDRAFT_23471</name>
</gene>
<name>A9UTI4_MONBE</name>
<dbReference type="InterPro" id="IPR002110">
    <property type="entry name" value="Ankyrin_rpt"/>
</dbReference>
<protein>
    <recommendedName>
        <fullName evidence="5">BAH domain-containing protein</fullName>
    </recommendedName>
</protein>
<dbReference type="RefSeq" id="XP_001743674.1">
    <property type="nucleotide sequence ID" value="XM_001743622.1"/>
</dbReference>
<keyword evidence="7" id="KW-1185">Reference proteome</keyword>
<feature type="domain" description="BAH" evidence="5">
    <location>
        <begin position="108"/>
        <end position="229"/>
    </location>
</feature>
<dbReference type="PANTHER" id="PTHR24171">
    <property type="entry name" value="ANKYRIN REPEAT DOMAIN-CONTAINING PROTEIN 39-RELATED"/>
    <property type="match status" value="1"/>
</dbReference>
<feature type="region of interest" description="Disordered" evidence="4">
    <location>
        <begin position="1"/>
        <end position="55"/>
    </location>
</feature>
<feature type="repeat" description="ANK" evidence="3">
    <location>
        <begin position="319"/>
        <end position="351"/>
    </location>
</feature>
<evidence type="ECO:0000256" key="4">
    <source>
        <dbReference type="SAM" id="MobiDB-lite"/>
    </source>
</evidence>
<evidence type="ECO:0000259" key="5">
    <source>
        <dbReference type="PROSITE" id="PS51038"/>
    </source>
</evidence>